<organism evidence="1 2">
    <name type="scientific">Fraxinus pennsylvanica</name>
    <dbReference type="NCBI Taxonomy" id="56036"/>
    <lineage>
        <taxon>Eukaryota</taxon>
        <taxon>Viridiplantae</taxon>
        <taxon>Streptophyta</taxon>
        <taxon>Embryophyta</taxon>
        <taxon>Tracheophyta</taxon>
        <taxon>Spermatophyta</taxon>
        <taxon>Magnoliopsida</taxon>
        <taxon>eudicotyledons</taxon>
        <taxon>Gunneridae</taxon>
        <taxon>Pentapetalae</taxon>
        <taxon>asterids</taxon>
        <taxon>lamiids</taxon>
        <taxon>Lamiales</taxon>
        <taxon>Oleaceae</taxon>
        <taxon>Oleeae</taxon>
        <taxon>Fraxinus</taxon>
    </lineage>
</organism>
<dbReference type="EMBL" id="OU503041">
    <property type="protein sequence ID" value="CAI9763009.1"/>
    <property type="molecule type" value="Genomic_DNA"/>
</dbReference>
<reference evidence="1" key="1">
    <citation type="submission" date="2023-05" db="EMBL/GenBank/DDBJ databases">
        <authorList>
            <person name="Huff M."/>
        </authorList>
    </citation>
    <scope>NUCLEOTIDE SEQUENCE</scope>
</reference>
<name>A0AAD1Z563_9LAMI</name>
<protein>
    <submittedName>
        <fullName evidence="1">Uncharacterized protein</fullName>
    </submittedName>
</protein>
<accession>A0AAD1Z563</accession>
<dbReference type="Pfam" id="PF26102">
    <property type="entry name" value="Ig_SPL7"/>
    <property type="match status" value="1"/>
</dbReference>
<evidence type="ECO:0000313" key="1">
    <source>
        <dbReference type="EMBL" id="CAI9763009.1"/>
    </source>
</evidence>
<evidence type="ECO:0000313" key="2">
    <source>
        <dbReference type="Proteomes" id="UP000834106"/>
    </source>
</evidence>
<dbReference type="AlphaFoldDB" id="A0AAD1Z563"/>
<proteinExistence type="predicted"/>
<dbReference type="Proteomes" id="UP000834106">
    <property type="component" value="Chromosome 6"/>
</dbReference>
<gene>
    <name evidence="1" type="ORF">FPE_LOCUS10439</name>
</gene>
<keyword evidence="2" id="KW-1185">Reference proteome</keyword>
<sequence length="195" mass="22540">MHQFVHHHLYVVIEIYLLANLGILSEIIQVEDHGLSSSFFPFIVVEDDVCTEICTLESKIELVVTDSFLRGTEKLEAHNQAMDFIHEMGWLLLINSLRFRLGYLDPNSDRFPFKQFKYLVKFCVDHDSCVVVNKLLDILFSGVVGAGEQHFPSPSEQTYQRNRSKKASKNNYRLLLLLCHVSSRAAYLFFAIQRL</sequence>